<dbReference type="Proteomes" id="UP000180175">
    <property type="component" value="Chromosome"/>
</dbReference>
<protein>
    <submittedName>
        <fullName evidence="1">Uncharacterized protein</fullName>
    </submittedName>
</protein>
<organism evidence="1 2">
    <name type="scientific">Anaerobacillus isosaccharinicus</name>
    <dbReference type="NCBI Taxonomy" id="1532552"/>
    <lineage>
        <taxon>Bacteria</taxon>
        <taxon>Bacillati</taxon>
        <taxon>Bacillota</taxon>
        <taxon>Bacilli</taxon>
        <taxon>Bacillales</taxon>
        <taxon>Bacillaceae</taxon>
        <taxon>Anaerobacillus</taxon>
    </lineage>
</organism>
<proteinExistence type="predicted"/>
<dbReference type="RefSeq" id="WP_159432511.1">
    <property type="nucleotide sequence ID" value="NZ_CP063356.2"/>
</dbReference>
<dbReference type="AlphaFoldDB" id="A0A7S7RA98"/>
<dbReference type="KEGG" id="aia:AWH56_018495"/>
<evidence type="ECO:0000313" key="2">
    <source>
        <dbReference type="Proteomes" id="UP000180175"/>
    </source>
</evidence>
<gene>
    <name evidence="1" type="ORF">AWH56_018495</name>
</gene>
<dbReference type="EMBL" id="CP063356">
    <property type="protein sequence ID" value="QOY34699.1"/>
    <property type="molecule type" value="Genomic_DNA"/>
</dbReference>
<name>A0A7S7RA98_9BACI</name>
<evidence type="ECO:0000313" key="1">
    <source>
        <dbReference type="EMBL" id="QOY34699.1"/>
    </source>
</evidence>
<sequence>MMTFNSLVAAGIVIILKGKGRDLYEIDNLLFYNEEDVEDYFYRTYIENK</sequence>
<reference evidence="1 2" key="1">
    <citation type="journal article" date="2017" name="Genome Announc.">
        <title>Draft Genome Sequences of Four Alkaliphilic Bacteria Belonging to the Anaerobacillus Genus.</title>
        <authorList>
            <person name="Bassil N.M."/>
            <person name="Lloyd J.R."/>
        </authorList>
    </citation>
    <scope>NUCLEOTIDE SEQUENCE [LARGE SCALE GENOMIC DNA]</scope>
    <source>
        <strain evidence="1 2">NB2006</strain>
    </source>
</reference>
<keyword evidence="2" id="KW-1185">Reference proteome</keyword>
<reference evidence="1 2" key="2">
    <citation type="journal article" date="2019" name="Int. J. Syst. Evol. Microbiol.">
        <title>Anaerobacillus isosaccharinicus sp. nov., an alkaliphilic bacterium which degrades isosaccharinic acid.</title>
        <authorList>
            <person name="Bassil N.M."/>
            <person name="Lloyd J.R."/>
        </authorList>
    </citation>
    <scope>NUCLEOTIDE SEQUENCE [LARGE SCALE GENOMIC DNA]</scope>
    <source>
        <strain evidence="1 2">NB2006</strain>
    </source>
</reference>
<accession>A0A7S7RA98</accession>